<evidence type="ECO:0008006" key="6">
    <source>
        <dbReference type="Google" id="ProtNLM"/>
    </source>
</evidence>
<dbReference type="EMBL" id="CP011409">
    <property type="protein sequence ID" value="AKZ64150.1"/>
    <property type="molecule type" value="Genomic_DNA"/>
</dbReference>
<dbReference type="Pfam" id="PF00378">
    <property type="entry name" value="ECH_1"/>
    <property type="match status" value="1"/>
</dbReference>
<dbReference type="Gene3D" id="1.10.12.10">
    <property type="entry name" value="Lyase 2-enoyl-coa Hydratase, Chain A, domain 2"/>
    <property type="match status" value="1"/>
</dbReference>
<sequence length="209" mass="22024">MSDQIDQRRRRFFGAAAATVATAQLSFSALAHAQTQTIAAGASPATAAGFTSIKQIDAGVLNIGYAELGPANGKPVILLHGWPYDIHSFADVAPLLAAVGHRVIVPHLRGHGSTRFLSADAALAAGLIAEVADDENTLPRTLALAETIAAKSPLALRLAKEAMLKSYELGLEAGLNLERKSFSLLAASEDRREGIAAFKEKRTAQFIGR</sequence>
<feature type="signal peptide" evidence="3">
    <location>
        <begin position="1"/>
        <end position="33"/>
    </location>
</feature>
<keyword evidence="2" id="KW-0456">Lyase</keyword>
<dbReference type="PROSITE" id="PS51318">
    <property type="entry name" value="TAT"/>
    <property type="match status" value="1"/>
</dbReference>
<dbReference type="SUPFAM" id="SSF52096">
    <property type="entry name" value="ClpP/crotonase"/>
    <property type="match status" value="1"/>
</dbReference>
<evidence type="ECO:0000256" key="1">
    <source>
        <dbReference type="ARBA" id="ARBA00005254"/>
    </source>
</evidence>
<proteinExistence type="inferred from homology"/>
<reference evidence="5" key="1">
    <citation type="journal article" date="2015" name="Genome Announc.">
        <title>Complete Genome Sequence of Herbaspirillum hiltneri N3 (DSM 17495), Isolated from Surface-Sterilized Wheat Roots.</title>
        <authorList>
            <person name="Guizelini D."/>
            <person name="Saizaki P.M."/>
            <person name="Coimbra N.A."/>
            <person name="Weiss V.A."/>
            <person name="Faoro H."/>
            <person name="Sfeir M.Z."/>
            <person name="Baura V.A."/>
            <person name="Monteiro R.A."/>
            <person name="Chubatsu L.S."/>
            <person name="Souza E.M."/>
            <person name="Cruz L.M."/>
            <person name="Pedrosa F.O."/>
            <person name="Raittz R.T."/>
            <person name="Marchaukoski J.N."/>
            <person name="Steffens M.B."/>
        </authorList>
    </citation>
    <scope>NUCLEOTIDE SEQUENCE [LARGE SCALE GENOMIC DNA]</scope>
    <source>
        <strain evidence="5">N3</strain>
    </source>
</reference>
<accession>A0ABM5V3G3</accession>
<feature type="chain" id="PRO_5045664683" description="Alpha/beta hydrolase" evidence="3">
    <location>
        <begin position="34"/>
        <end position="209"/>
    </location>
</feature>
<dbReference type="RefSeq" id="WP_053199393.1">
    <property type="nucleotide sequence ID" value="NZ_CP011409.1"/>
</dbReference>
<dbReference type="InterPro" id="IPR029058">
    <property type="entry name" value="AB_hydrolase_fold"/>
</dbReference>
<evidence type="ECO:0000313" key="4">
    <source>
        <dbReference type="EMBL" id="AKZ64150.1"/>
    </source>
</evidence>
<keyword evidence="3" id="KW-0732">Signal</keyword>
<dbReference type="InterPro" id="IPR006311">
    <property type="entry name" value="TAT_signal"/>
</dbReference>
<dbReference type="SUPFAM" id="SSF53474">
    <property type="entry name" value="alpha/beta-Hydrolases"/>
    <property type="match status" value="1"/>
</dbReference>
<evidence type="ECO:0000256" key="3">
    <source>
        <dbReference type="SAM" id="SignalP"/>
    </source>
</evidence>
<dbReference type="PANTHER" id="PTHR11941:SF54">
    <property type="entry name" value="ENOYL-COA HYDRATASE, MITOCHONDRIAL"/>
    <property type="match status" value="1"/>
</dbReference>
<evidence type="ECO:0000313" key="5">
    <source>
        <dbReference type="Proteomes" id="UP000063429"/>
    </source>
</evidence>
<dbReference type="PANTHER" id="PTHR11941">
    <property type="entry name" value="ENOYL-COA HYDRATASE-RELATED"/>
    <property type="match status" value="1"/>
</dbReference>
<name>A0ABM5V3G3_9BURK</name>
<dbReference type="InterPro" id="IPR014748">
    <property type="entry name" value="Enoyl-CoA_hydra_C"/>
</dbReference>
<dbReference type="InterPro" id="IPR001753">
    <property type="entry name" value="Enoyl-CoA_hydra/iso"/>
</dbReference>
<evidence type="ECO:0000256" key="2">
    <source>
        <dbReference type="ARBA" id="ARBA00023239"/>
    </source>
</evidence>
<dbReference type="InterPro" id="IPR029045">
    <property type="entry name" value="ClpP/crotonase-like_dom_sf"/>
</dbReference>
<organism evidence="4 5">
    <name type="scientific">Herbaspirillum hiltneri N3</name>
    <dbReference type="NCBI Taxonomy" id="1262470"/>
    <lineage>
        <taxon>Bacteria</taxon>
        <taxon>Pseudomonadati</taxon>
        <taxon>Pseudomonadota</taxon>
        <taxon>Betaproteobacteria</taxon>
        <taxon>Burkholderiales</taxon>
        <taxon>Oxalobacteraceae</taxon>
        <taxon>Herbaspirillum</taxon>
    </lineage>
</organism>
<dbReference type="Gene3D" id="3.40.50.1820">
    <property type="entry name" value="alpha/beta hydrolase"/>
    <property type="match status" value="1"/>
</dbReference>
<dbReference type="Proteomes" id="UP000063429">
    <property type="component" value="Chromosome"/>
</dbReference>
<protein>
    <recommendedName>
        <fullName evidence="6">Alpha/beta hydrolase</fullName>
    </recommendedName>
</protein>
<gene>
    <name evidence="4" type="ORF">F506_17080</name>
</gene>
<keyword evidence="5" id="KW-1185">Reference proteome</keyword>
<comment type="similarity">
    <text evidence="1">Belongs to the enoyl-CoA hydratase/isomerase family.</text>
</comment>